<sequence>MVSHFYDSSPSGPAEQDARLRHLIPLLDAGIPFVVIAEDALSIVHRVPTSLFEMQILVPDHLVSIAARTLCAHAPYRIADSASPRWRKFILEERRWGPSAWNTTFTVPLVHISPDIVEKQYWRNPTHILVHPQSSFHFDLLDKTRTYPNPDPPSSDLASILYPTLPAFLDMLIETVYHPPVDHIKVKMHLGTMCSYLYMYSMADSTGALFEGKPWECKAPTFDLDRLMPHCWKILDGVKDENKLVVSRAIMGAEASMKFEWERFERNLIKQGLRHELRISSPPAVFGDNTKGLTRKIQTEYAGKTSSYSILRHRWPRVFRRLPKF</sequence>
<reference evidence="2 3" key="1">
    <citation type="journal article" date="2020" name="ISME J.">
        <title>Uncovering the hidden diversity of litter-decomposition mechanisms in mushroom-forming fungi.</title>
        <authorList>
            <person name="Floudas D."/>
            <person name="Bentzer J."/>
            <person name="Ahren D."/>
            <person name="Johansson T."/>
            <person name="Persson P."/>
            <person name="Tunlid A."/>
        </authorList>
    </citation>
    <scope>NUCLEOTIDE SEQUENCE [LARGE SCALE GENOMIC DNA]</scope>
    <source>
        <strain evidence="2 3">CBS 101986</strain>
    </source>
</reference>
<dbReference type="OrthoDB" id="2730545at2759"/>
<protein>
    <recommendedName>
        <fullName evidence="1">Ribonucleotide reductase large subunit domain-containing protein</fullName>
    </recommendedName>
</protein>
<dbReference type="Proteomes" id="UP000567179">
    <property type="component" value="Unassembled WGS sequence"/>
</dbReference>
<accession>A0A8H5AUI5</accession>
<dbReference type="AlphaFoldDB" id="A0A8H5AUI5"/>
<evidence type="ECO:0000313" key="2">
    <source>
        <dbReference type="EMBL" id="KAF5311073.1"/>
    </source>
</evidence>
<comment type="caution">
    <text evidence="2">The sequence shown here is derived from an EMBL/GenBank/DDBJ whole genome shotgun (WGS) entry which is preliminary data.</text>
</comment>
<dbReference type="EMBL" id="JAACJJ010000057">
    <property type="protein sequence ID" value="KAF5311073.1"/>
    <property type="molecule type" value="Genomic_DNA"/>
</dbReference>
<organism evidence="2 3">
    <name type="scientific">Psilocybe cf. subviscida</name>
    <dbReference type="NCBI Taxonomy" id="2480587"/>
    <lineage>
        <taxon>Eukaryota</taxon>
        <taxon>Fungi</taxon>
        <taxon>Dikarya</taxon>
        <taxon>Basidiomycota</taxon>
        <taxon>Agaricomycotina</taxon>
        <taxon>Agaricomycetes</taxon>
        <taxon>Agaricomycetidae</taxon>
        <taxon>Agaricales</taxon>
        <taxon>Agaricineae</taxon>
        <taxon>Strophariaceae</taxon>
        <taxon>Psilocybe</taxon>
    </lineage>
</organism>
<gene>
    <name evidence="2" type="ORF">D9619_007888</name>
</gene>
<evidence type="ECO:0000313" key="3">
    <source>
        <dbReference type="Proteomes" id="UP000567179"/>
    </source>
</evidence>
<evidence type="ECO:0000259" key="1">
    <source>
        <dbReference type="PROSITE" id="PS00089"/>
    </source>
</evidence>
<proteinExistence type="predicted"/>
<keyword evidence="3" id="KW-1185">Reference proteome</keyword>
<dbReference type="PROSITE" id="PS00089">
    <property type="entry name" value="RIBORED_LARGE"/>
    <property type="match status" value="1"/>
</dbReference>
<feature type="domain" description="Ribonucleotide reductase large subunit" evidence="1">
    <location>
        <begin position="261"/>
        <end position="283"/>
    </location>
</feature>
<dbReference type="InterPro" id="IPR013346">
    <property type="entry name" value="NrdE_NrdA_C"/>
</dbReference>
<name>A0A8H5AUI5_9AGAR</name>